<dbReference type="GO" id="GO:0046872">
    <property type="term" value="F:metal ion binding"/>
    <property type="evidence" value="ECO:0007669"/>
    <property type="project" value="UniProtKB-KW"/>
</dbReference>
<sequence>MAKALVTKDSIDLGIVVCDANASLAFYRDLLGFEFQGEMPMPGGGTMYRLLCGTTVLKLVKADSDPSKPAAGGITGACGYRYFTISVSNLEEITSAVGAAGYTVTVSPREIRAGISISIVQDPDGNLVEFLQVS</sequence>
<dbReference type="PANTHER" id="PTHR43048">
    <property type="entry name" value="METHYLMALONYL-COA EPIMERASE"/>
    <property type="match status" value="1"/>
</dbReference>
<reference evidence="3" key="1">
    <citation type="submission" date="2020-05" db="EMBL/GenBank/DDBJ databases">
        <authorList>
            <person name="Chiriac C."/>
            <person name="Salcher M."/>
            <person name="Ghai R."/>
            <person name="Kavagutti S V."/>
        </authorList>
    </citation>
    <scope>NUCLEOTIDE SEQUENCE</scope>
</reference>
<evidence type="ECO:0000259" key="2">
    <source>
        <dbReference type="PROSITE" id="PS51819"/>
    </source>
</evidence>
<dbReference type="SUPFAM" id="SSF54593">
    <property type="entry name" value="Glyoxalase/Bleomycin resistance protein/Dihydroxybiphenyl dioxygenase"/>
    <property type="match status" value="1"/>
</dbReference>
<evidence type="ECO:0000313" key="3">
    <source>
        <dbReference type="EMBL" id="CAB4590006.1"/>
    </source>
</evidence>
<accession>A0A6J6FLU9</accession>
<evidence type="ECO:0000256" key="1">
    <source>
        <dbReference type="ARBA" id="ARBA00022723"/>
    </source>
</evidence>
<name>A0A6J6FLU9_9ZZZZ</name>
<gene>
    <name evidence="3" type="ORF">UFOPK1808_00099</name>
</gene>
<feature type="domain" description="VOC" evidence="2">
    <location>
        <begin position="7"/>
        <end position="133"/>
    </location>
</feature>
<dbReference type="GO" id="GO:0004493">
    <property type="term" value="F:methylmalonyl-CoA epimerase activity"/>
    <property type="evidence" value="ECO:0007669"/>
    <property type="project" value="TreeGrafter"/>
</dbReference>
<dbReference type="AlphaFoldDB" id="A0A6J6FLU9"/>
<dbReference type="GO" id="GO:0046491">
    <property type="term" value="P:L-methylmalonyl-CoA metabolic process"/>
    <property type="evidence" value="ECO:0007669"/>
    <property type="project" value="TreeGrafter"/>
</dbReference>
<dbReference type="InterPro" id="IPR037523">
    <property type="entry name" value="VOC_core"/>
</dbReference>
<dbReference type="Gene3D" id="3.10.180.10">
    <property type="entry name" value="2,3-Dihydroxybiphenyl 1,2-Dioxygenase, domain 1"/>
    <property type="match status" value="1"/>
</dbReference>
<keyword evidence="1" id="KW-0479">Metal-binding</keyword>
<protein>
    <submittedName>
        <fullName evidence="3">Unannotated protein</fullName>
    </submittedName>
</protein>
<dbReference type="EMBL" id="CAEZUL010000005">
    <property type="protein sequence ID" value="CAB4590006.1"/>
    <property type="molecule type" value="Genomic_DNA"/>
</dbReference>
<dbReference type="PANTHER" id="PTHR43048:SF3">
    <property type="entry name" value="METHYLMALONYL-COA EPIMERASE, MITOCHONDRIAL"/>
    <property type="match status" value="1"/>
</dbReference>
<dbReference type="Pfam" id="PF00903">
    <property type="entry name" value="Glyoxalase"/>
    <property type="match status" value="1"/>
</dbReference>
<organism evidence="3">
    <name type="scientific">freshwater metagenome</name>
    <dbReference type="NCBI Taxonomy" id="449393"/>
    <lineage>
        <taxon>unclassified sequences</taxon>
        <taxon>metagenomes</taxon>
        <taxon>ecological metagenomes</taxon>
    </lineage>
</organism>
<dbReference type="PROSITE" id="PS51819">
    <property type="entry name" value="VOC"/>
    <property type="match status" value="1"/>
</dbReference>
<dbReference type="InterPro" id="IPR004360">
    <property type="entry name" value="Glyas_Fos-R_dOase_dom"/>
</dbReference>
<dbReference type="InterPro" id="IPR051785">
    <property type="entry name" value="MMCE/EMCE_epimerase"/>
</dbReference>
<proteinExistence type="predicted"/>
<dbReference type="InterPro" id="IPR029068">
    <property type="entry name" value="Glyas_Bleomycin-R_OHBP_Dase"/>
</dbReference>